<evidence type="ECO:0000256" key="2">
    <source>
        <dbReference type="ARBA" id="ARBA00023002"/>
    </source>
</evidence>
<keyword evidence="1" id="KW-0732">Signal</keyword>
<keyword evidence="4" id="KW-0676">Redox-active center</keyword>
<dbReference type="PROSITE" id="PS51352">
    <property type="entry name" value="THIOREDOXIN_2"/>
    <property type="match status" value="1"/>
</dbReference>
<protein>
    <submittedName>
        <fullName evidence="6">DsbA family protein</fullName>
    </submittedName>
</protein>
<dbReference type="SUPFAM" id="SSF52833">
    <property type="entry name" value="Thioredoxin-like"/>
    <property type="match status" value="1"/>
</dbReference>
<dbReference type="Gene3D" id="3.40.30.10">
    <property type="entry name" value="Glutaredoxin"/>
    <property type="match status" value="1"/>
</dbReference>
<dbReference type="EMBL" id="JBHTJG010000001">
    <property type="protein sequence ID" value="MFD0944902.1"/>
    <property type="molecule type" value="Genomic_DNA"/>
</dbReference>
<dbReference type="PANTHER" id="PTHR13887">
    <property type="entry name" value="GLUTATHIONE S-TRANSFERASE KAPPA"/>
    <property type="match status" value="1"/>
</dbReference>
<gene>
    <name evidence="6" type="ORF">ACFQ1E_00970</name>
</gene>
<accession>A0ABW3H676</accession>
<dbReference type="PANTHER" id="PTHR13887:SF14">
    <property type="entry name" value="DISULFIDE BOND FORMATION PROTEIN D"/>
    <property type="match status" value="1"/>
</dbReference>
<dbReference type="InterPro" id="IPR001853">
    <property type="entry name" value="DSBA-like_thioredoxin_dom"/>
</dbReference>
<evidence type="ECO:0000313" key="7">
    <source>
        <dbReference type="Proteomes" id="UP001596977"/>
    </source>
</evidence>
<dbReference type="CDD" id="cd03023">
    <property type="entry name" value="DsbA_Com1_like"/>
    <property type="match status" value="1"/>
</dbReference>
<name>A0ABW3H676_9SPHN</name>
<evidence type="ECO:0000256" key="4">
    <source>
        <dbReference type="ARBA" id="ARBA00023284"/>
    </source>
</evidence>
<comment type="caution">
    <text evidence="6">The sequence shown here is derived from an EMBL/GenBank/DDBJ whole genome shotgun (WGS) entry which is preliminary data.</text>
</comment>
<evidence type="ECO:0000256" key="1">
    <source>
        <dbReference type="ARBA" id="ARBA00022729"/>
    </source>
</evidence>
<dbReference type="InterPro" id="IPR036249">
    <property type="entry name" value="Thioredoxin-like_sf"/>
</dbReference>
<evidence type="ECO:0000259" key="5">
    <source>
        <dbReference type="PROSITE" id="PS51352"/>
    </source>
</evidence>
<dbReference type="InterPro" id="IPR013766">
    <property type="entry name" value="Thioredoxin_domain"/>
</dbReference>
<evidence type="ECO:0000313" key="6">
    <source>
        <dbReference type="EMBL" id="MFD0944902.1"/>
    </source>
</evidence>
<dbReference type="Pfam" id="PF01323">
    <property type="entry name" value="DSBA"/>
    <property type="match status" value="1"/>
</dbReference>
<proteinExistence type="predicted"/>
<keyword evidence="7" id="KW-1185">Reference proteome</keyword>
<sequence length="247" mass="26762">MIEKLTKNRWAFAAALAGAAAAGALIYMFAQRALPGSPGDRAQVEQVVRDYLLEHPEILPEAMERLQAKQEAAAIARMPGVTTPYAGAWMGNPKGDVTVVAFLDYNCGYCRSNIAALTRLVQSDPNVRIVYREYPVLGEESVLAARWALAAAEQGKFREFHEALYAIGRATPETIDQAATRAGLDKARATAALASKPVEGEIGTNYQLGRELRITGTPGWVIGHRLYQGAQSYEELVKAVTAARNKG</sequence>
<organism evidence="6 7">
    <name type="scientific">Sphingomonas canadensis</name>
    <dbReference type="NCBI Taxonomy" id="1219257"/>
    <lineage>
        <taxon>Bacteria</taxon>
        <taxon>Pseudomonadati</taxon>
        <taxon>Pseudomonadota</taxon>
        <taxon>Alphaproteobacteria</taxon>
        <taxon>Sphingomonadales</taxon>
        <taxon>Sphingomonadaceae</taxon>
        <taxon>Sphingomonas</taxon>
    </lineage>
</organism>
<dbReference type="Pfam" id="PF18312">
    <property type="entry name" value="ScsC_N"/>
    <property type="match status" value="1"/>
</dbReference>
<keyword evidence="3" id="KW-1015">Disulfide bond</keyword>
<dbReference type="InterPro" id="IPR041205">
    <property type="entry name" value="ScsC_N"/>
</dbReference>
<dbReference type="Proteomes" id="UP001596977">
    <property type="component" value="Unassembled WGS sequence"/>
</dbReference>
<evidence type="ECO:0000256" key="3">
    <source>
        <dbReference type="ARBA" id="ARBA00023157"/>
    </source>
</evidence>
<dbReference type="RefSeq" id="WP_264942820.1">
    <property type="nucleotide sequence ID" value="NZ_JAPDRA010000001.1"/>
</dbReference>
<keyword evidence="2" id="KW-0560">Oxidoreductase</keyword>
<feature type="domain" description="Thioredoxin" evidence="5">
    <location>
        <begin position="66"/>
        <end position="245"/>
    </location>
</feature>
<reference evidence="7" key="1">
    <citation type="journal article" date="2019" name="Int. J. Syst. Evol. Microbiol.">
        <title>The Global Catalogue of Microorganisms (GCM) 10K type strain sequencing project: providing services to taxonomists for standard genome sequencing and annotation.</title>
        <authorList>
            <consortium name="The Broad Institute Genomics Platform"/>
            <consortium name="The Broad Institute Genome Sequencing Center for Infectious Disease"/>
            <person name="Wu L."/>
            <person name="Ma J."/>
        </authorList>
    </citation>
    <scope>NUCLEOTIDE SEQUENCE [LARGE SCALE GENOMIC DNA]</scope>
    <source>
        <strain evidence="7">CCUG 62982</strain>
    </source>
</reference>